<name>A0A843TIS0_COLES</name>
<reference evidence="2" key="1">
    <citation type="submission" date="2017-07" db="EMBL/GenBank/DDBJ databases">
        <title>Taro Niue Genome Assembly and Annotation.</title>
        <authorList>
            <person name="Atibalentja N."/>
            <person name="Keating K."/>
            <person name="Fields C.J."/>
        </authorList>
    </citation>
    <scope>NUCLEOTIDE SEQUENCE</scope>
    <source>
        <strain evidence="2">Niue_2</strain>
        <tissue evidence="2">Leaf</tissue>
    </source>
</reference>
<organism evidence="2 3">
    <name type="scientific">Colocasia esculenta</name>
    <name type="common">Wild taro</name>
    <name type="synonym">Arum esculentum</name>
    <dbReference type="NCBI Taxonomy" id="4460"/>
    <lineage>
        <taxon>Eukaryota</taxon>
        <taxon>Viridiplantae</taxon>
        <taxon>Streptophyta</taxon>
        <taxon>Embryophyta</taxon>
        <taxon>Tracheophyta</taxon>
        <taxon>Spermatophyta</taxon>
        <taxon>Magnoliopsida</taxon>
        <taxon>Liliopsida</taxon>
        <taxon>Araceae</taxon>
        <taxon>Aroideae</taxon>
        <taxon>Colocasieae</taxon>
        <taxon>Colocasia</taxon>
    </lineage>
</organism>
<comment type="caution">
    <text evidence="2">The sequence shown here is derived from an EMBL/GenBank/DDBJ whole genome shotgun (WGS) entry which is preliminary data.</text>
</comment>
<evidence type="ECO:0000256" key="1">
    <source>
        <dbReference type="SAM" id="MobiDB-lite"/>
    </source>
</evidence>
<feature type="compositionally biased region" description="Polar residues" evidence="1">
    <location>
        <begin position="39"/>
        <end position="60"/>
    </location>
</feature>
<protein>
    <submittedName>
        <fullName evidence="2">Uncharacterized protein</fullName>
    </submittedName>
</protein>
<evidence type="ECO:0000313" key="2">
    <source>
        <dbReference type="EMBL" id="MQL69040.1"/>
    </source>
</evidence>
<dbReference type="AlphaFoldDB" id="A0A843TIS0"/>
<dbReference type="EMBL" id="NMUH01000027">
    <property type="protein sequence ID" value="MQL69040.1"/>
    <property type="molecule type" value="Genomic_DNA"/>
</dbReference>
<proteinExistence type="predicted"/>
<evidence type="ECO:0000313" key="3">
    <source>
        <dbReference type="Proteomes" id="UP000652761"/>
    </source>
</evidence>
<gene>
    <name evidence="2" type="ORF">Taro_001287</name>
</gene>
<keyword evidence="3" id="KW-1185">Reference proteome</keyword>
<accession>A0A843TIS0</accession>
<dbReference type="Proteomes" id="UP000652761">
    <property type="component" value="Unassembled WGS sequence"/>
</dbReference>
<feature type="region of interest" description="Disordered" evidence="1">
    <location>
        <begin position="1"/>
        <end position="77"/>
    </location>
</feature>
<sequence>MDCQVCKNDPQKTTELFSFGRPKEEKLKSHRHPQREATAPTQVSQPEGQRGQPVTPSSPTRVWRRPQASERFGDGAETNRLQLAAAVAQAEAAAVAQAEAAEHNLSTQHDADLPRETAELRVTLAVERREREREHSQWEQERCRWEQEREQLTQQAMDARTSLGISERLL</sequence>
<feature type="region of interest" description="Disordered" evidence="1">
    <location>
        <begin position="97"/>
        <end position="116"/>
    </location>
</feature>